<keyword evidence="3 5" id="KW-1133">Transmembrane helix</keyword>
<evidence type="ECO:0000256" key="2">
    <source>
        <dbReference type="ARBA" id="ARBA00022692"/>
    </source>
</evidence>
<dbReference type="GeneID" id="80880074"/>
<dbReference type="InterPro" id="IPR011701">
    <property type="entry name" value="MFS"/>
</dbReference>
<feature type="transmembrane region" description="Helical" evidence="5">
    <location>
        <begin position="55"/>
        <end position="80"/>
    </location>
</feature>
<feature type="transmembrane region" description="Helical" evidence="5">
    <location>
        <begin position="187"/>
        <end position="210"/>
    </location>
</feature>
<evidence type="ECO:0000256" key="1">
    <source>
        <dbReference type="ARBA" id="ARBA00004141"/>
    </source>
</evidence>
<keyword evidence="2 5" id="KW-0812">Transmembrane</keyword>
<evidence type="ECO:0000256" key="4">
    <source>
        <dbReference type="ARBA" id="ARBA00023136"/>
    </source>
</evidence>
<sequence>MSHIQRQGLELSIFNQSQSSPILEDRRGIADGSPTRNELTFEAAAPNLIGQKSRLVIIVFIVSSNIVQMISNMVGLAAGLEFSKALGAVVGPGQANWTAASYPLTQGTFVLISGRLGTVYGHRNVLVAGAVWLVIWSLGNGFCTNYAAFNIARAFSGIGGAFIMPNAMALISTTIPPGKMRNITLGFFSASAPIGSYLGALWAGLFIHYVNWKWIFFSM</sequence>
<dbReference type="GO" id="GO:0016020">
    <property type="term" value="C:membrane"/>
    <property type="evidence" value="ECO:0007669"/>
    <property type="project" value="UniProtKB-SubCell"/>
</dbReference>
<dbReference type="AlphaFoldDB" id="A0AAD7QXL7"/>
<evidence type="ECO:0000313" key="8">
    <source>
        <dbReference type="Proteomes" id="UP001217417"/>
    </source>
</evidence>
<gene>
    <name evidence="7" type="ORF">POJ06DRAFT_193287</name>
</gene>
<organism evidence="7 8">
    <name type="scientific">Lipomyces tetrasporus</name>
    <dbReference type="NCBI Taxonomy" id="54092"/>
    <lineage>
        <taxon>Eukaryota</taxon>
        <taxon>Fungi</taxon>
        <taxon>Dikarya</taxon>
        <taxon>Ascomycota</taxon>
        <taxon>Saccharomycotina</taxon>
        <taxon>Lipomycetes</taxon>
        <taxon>Lipomycetales</taxon>
        <taxon>Lipomycetaceae</taxon>
        <taxon>Lipomyces</taxon>
    </lineage>
</organism>
<comment type="subcellular location">
    <subcellularLocation>
        <location evidence="1">Membrane</location>
        <topology evidence="1">Multi-pass membrane protein</topology>
    </subcellularLocation>
</comment>
<dbReference type="Proteomes" id="UP001217417">
    <property type="component" value="Unassembled WGS sequence"/>
</dbReference>
<dbReference type="SUPFAM" id="SSF103473">
    <property type="entry name" value="MFS general substrate transporter"/>
    <property type="match status" value="1"/>
</dbReference>
<dbReference type="Gene3D" id="1.20.1250.20">
    <property type="entry name" value="MFS general substrate transporter like domains"/>
    <property type="match status" value="1"/>
</dbReference>
<dbReference type="PROSITE" id="PS50850">
    <property type="entry name" value="MFS"/>
    <property type="match status" value="1"/>
</dbReference>
<evidence type="ECO:0000256" key="3">
    <source>
        <dbReference type="ARBA" id="ARBA00022989"/>
    </source>
</evidence>
<feature type="transmembrane region" description="Helical" evidence="5">
    <location>
        <begin position="125"/>
        <end position="148"/>
    </location>
</feature>
<feature type="transmembrane region" description="Helical" evidence="5">
    <location>
        <begin position="154"/>
        <end position="175"/>
    </location>
</feature>
<evidence type="ECO:0000256" key="5">
    <source>
        <dbReference type="SAM" id="Phobius"/>
    </source>
</evidence>
<dbReference type="RefSeq" id="XP_056046820.1">
    <property type="nucleotide sequence ID" value="XM_056184908.1"/>
</dbReference>
<evidence type="ECO:0000259" key="6">
    <source>
        <dbReference type="PROSITE" id="PS50850"/>
    </source>
</evidence>
<dbReference type="PANTHER" id="PTHR42718">
    <property type="entry name" value="MAJOR FACILITATOR SUPERFAMILY MULTIDRUG TRANSPORTER MFSC"/>
    <property type="match status" value="1"/>
</dbReference>
<proteinExistence type="predicted"/>
<name>A0AAD7QXL7_9ASCO</name>
<accession>A0AAD7QXL7</accession>
<dbReference type="EMBL" id="JARPMG010000002">
    <property type="protein sequence ID" value="KAJ8103370.1"/>
    <property type="molecule type" value="Genomic_DNA"/>
</dbReference>
<keyword evidence="8" id="KW-1185">Reference proteome</keyword>
<dbReference type="GO" id="GO:0022857">
    <property type="term" value="F:transmembrane transporter activity"/>
    <property type="evidence" value="ECO:0007669"/>
    <property type="project" value="InterPro"/>
</dbReference>
<keyword evidence="4 5" id="KW-0472">Membrane</keyword>
<evidence type="ECO:0000313" key="7">
    <source>
        <dbReference type="EMBL" id="KAJ8103370.1"/>
    </source>
</evidence>
<dbReference type="InterPro" id="IPR036259">
    <property type="entry name" value="MFS_trans_sf"/>
</dbReference>
<reference evidence="7" key="1">
    <citation type="submission" date="2023-03" db="EMBL/GenBank/DDBJ databases">
        <title>Near-Complete genome sequence of Lipomyces tetrasporous NRRL Y-64009, an oleaginous yeast capable of growing on lignocellulosic hydrolysates.</title>
        <authorList>
            <consortium name="Lawrence Berkeley National Laboratory"/>
            <person name="Jagtap S.S."/>
            <person name="Liu J.-J."/>
            <person name="Walukiewicz H.E."/>
            <person name="Pangilinan J."/>
            <person name="Lipzen A."/>
            <person name="Ahrendt S."/>
            <person name="Koriabine M."/>
            <person name="Cobaugh K."/>
            <person name="Salamov A."/>
            <person name="Yoshinaga Y."/>
            <person name="Ng V."/>
            <person name="Daum C."/>
            <person name="Grigoriev I.V."/>
            <person name="Slininger P.J."/>
            <person name="Dien B.S."/>
            <person name="Jin Y.-S."/>
            <person name="Rao C.V."/>
        </authorList>
    </citation>
    <scope>NUCLEOTIDE SEQUENCE</scope>
    <source>
        <strain evidence="7">NRRL Y-64009</strain>
    </source>
</reference>
<feature type="domain" description="Major facilitator superfamily (MFS) profile" evidence="6">
    <location>
        <begin position="57"/>
        <end position="219"/>
    </location>
</feature>
<dbReference type="Pfam" id="PF07690">
    <property type="entry name" value="MFS_1"/>
    <property type="match status" value="1"/>
</dbReference>
<dbReference type="PANTHER" id="PTHR42718:SF41">
    <property type="entry name" value="MFS TRANSPORTER OF UNKOWN SPECIFICITY (AFU_ORTHOLOGUE AFUA_5G09940)-RELATED"/>
    <property type="match status" value="1"/>
</dbReference>
<dbReference type="InterPro" id="IPR020846">
    <property type="entry name" value="MFS_dom"/>
</dbReference>
<protein>
    <submittedName>
        <fullName evidence="7">MFS general substrate transporter</fullName>
    </submittedName>
</protein>
<comment type="caution">
    <text evidence="7">The sequence shown here is derived from an EMBL/GenBank/DDBJ whole genome shotgun (WGS) entry which is preliminary data.</text>
</comment>